<dbReference type="Gene3D" id="3.40.920.10">
    <property type="entry name" value="Pyruvate-ferredoxin oxidoreductase, PFOR, domain III"/>
    <property type="match status" value="1"/>
</dbReference>
<dbReference type="RefSeq" id="WP_012383100.1">
    <property type="nucleotide sequence ID" value="NC_010581.1"/>
</dbReference>
<evidence type="ECO:0000256" key="1">
    <source>
        <dbReference type="ARBA" id="ARBA00023002"/>
    </source>
</evidence>
<dbReference type="InterPro" id="IPR019752">
    <property type="entry name" value="Pyrv/ketoisovalerate_OxRed_cat"/>
</dbReference>
<dbReference type="STRING" id="395963.Bind_0083"/>
<evidence type="ECO:0000313" key="6">
    <source>
        <dbReference type="Proteomes" id="UP000001695"/>
    </source>
</evidence>
<evidence type="ECO:0000256" key="2">
    <source>
        <dbReference type="SAM" id="MobiDB-lite"/>
    </source>
</evidence>
<dbReference type="SUPFAM" id="SSF53323">
    <property type="entry name" value="Pyruvate-ferredoxin oxidoreductase, PFOR, domain III"/>
    <property type="match status" value="1"/>
</dbReference>
<dbReference type="eggNOG" id="COG4231">
    <property type="taxonomic scope" value="Bacteria"/>
</dbReference>
<dbReference type="HOGENOM" id="CLU_009166_1_0_5"/>
<feature type="domain" description="DUF6537" evidence="4">
    <location>
        <begin position="958"/>
        <end position="1166"/>
    </location>
</feature>
<reference evidence="5 6" key="2">
    <citation type="journal article" date="2010" name="J. Bacteriol.">
        <title>Complete genome sequence of Beijerinckia indica subsp. indica.</title>
        <authorList>
            <person name="Tamas I."/>
            <person name="Dedysh S.N."/>
            <person name="Liesack W."/>
            <person name="Stott M.B."/>
            <person name="Alam M."/>
            <person name="Murrell J.C."/>
            <person name="Dunfield P.F."/>
        </authorList>
    </citation>
    <scope>NUCLEOTIDE SEQUENCE [LARGE SCALE GENOMIC DNA]</scope>
    <source>
        <strain evidence="6">ATCC 9039 / DSM 1715 / NCIMB 8712</strain>
    </source>
</reference>
<keyword evidence="5" id="KW-0670">Pyruvate</keyword>
<dbReference type="NCBIfam" id="NF009589">
    <property type="entry name" value="PRK13030.1"/>
    <property type="match status" value="1"/>
</dbReference>
<dbReference type="InterPro" id="IPR002880">
    <property type="entry name" value="Pyrv_Fd/Flavodoxin_OxRdtase_N"/>
</dbReference>
<dbReference type="PANTHER" id="PTHR48084">
    <property type="entry name" value="2-OXOGLUTARATE OXIDOREDUCTASE SUBUNIT KORB-RELATED"/>
    <property type="match status" value="1"/>
</dbReference>
<dbReference type="InterPro" id="IPR046667">
    <property type="entry name" value="DUF6537"/>
</dbReference>
<dbReference type="Pfam" id="PF20169">
    <property type="entry name" value="DUF6537"/>
    <property type="match status" value="1"/>
</dbReference>
<dbReference type="EMBL" id="CP001016">
    <property type="protein sequence ID" value="ACB93742.1"/>
    <property type="molecule type" value="Genomic_DNA"/>
</dbReference>
<dbReference type="InterPro" id="IPR051457">
    <property type="entry name" value="2-oxoacid:Fd_oxidoreductase"/>
</dbReference>
<dbReference type="Proteomes" id="UP000001695">
    <property type="component" value="Chromosome"/>
</dbReference>
<reference evidence="6" key="1">
    <citation type="submission" date="2008-03" db="EMBL/GenBank/DDBJ databases">
        <title>Complete sequence of chromosome of Beijerinckia indica subsp. indica ATCC 9039.</title>
        <authorList>
            <consortium name="US DOE Joint Genome Institute"/>
            <person name="Copeland A."/>
            <person name="Lucas S."/>
            <person name="Lapidus A."/>
            <person name="Glavina del Rio T."/>
            <person name="Dalin E."/>
            <person name="Tice H."/>
            <person name="Bruce D."/>
            <person name="Goodwin L."/>
            <person name="Pitluck S."/>
            <person name="LaButti K."/>
            <person name="Schmutz J."/>
            <person name="Larimer F."/>
            <person name="Land M."/>
            <person name="Hauser L."/>
            <person name="Kyrpides N."/>
            <person name="Mikhailova N."/>
            <person name="Dunfield P.F."/>
            <person name="Dedysh S.N."/>
            <person name="Liesack W."/>
            <person name="Saw J.H."/>
            <person name="Alam M."/>
            <person name="Chen Y."/>
            <person name="Murrell J.C."/>
            <person name="Richardson P."/>
        </authorList>
    </citation>
    <scope>NUCLEOTIDE SEQUENCE [LARGE SCALE GENOMIC DNA]</scope>
    <source>
        <strain evidence="6">ATCC 9039 / DSM 1715 / NCIMB 8712</strain>
    </source>
</reference>
<dbReference type="NCBIfam" id="NF009588">
    <property type="entry name" value="PRK13029.1"/>
    <property type="match status" value="1"/>
</dbReference>
<accession>B2IB42</accession>
<dbReference type="Pfam" id="PF01558">
    <property type="entry name" value="POR"/>
    <property type="match status" value="1"/>
</dbReference>
<evidence type="ECO:0000313" key="5">
    <source>
        <dbReference type="EMBL" id="ACB93742.1"/>
    </source>
</evidence>
<dbReference type="OrthoDB" id="9803617at2"/>
<dbReference type="eggNOG" id="COG1014">
    <property type="taxonomic scope" value="Bacteria"/>
</dbReference>
<protein>
    <submittedName>
        <fullName evidence="5">Pyruvate ferredoxin/flavodoxin oxidoreductase</fullName>
    </submittedName>
</protein>
<proteinExistence type="predicted"/>
<dbReference type="InterPro" id="IPR002869">
    <property type="entry name" value="Pyrv_flavodox_OxRed_cen"/>
</dbReference>
<dbReference type="KEGG" id="bid:Bind_0083"/>
<dbReference type="GO" id="GO:0016903">
    <property type="term" value="F:oxidoreductase activity, acting on the aldehyde or oxo group of donors"/>
    <property type="evidence" value="ECO:0007669"/>
    <property type="project" value="InterPro"/>
</dbReference>
<dbReference type="Gene3D" id="3.40.50.970">
    <property type="match status" value="1"/>
</dbReference>
<gene>
    <name evidence="5" type="ordered locus">Bind_0083</name>
</gene>
<dbReference type="PANTHER" id="PTHR48084:SF3">
    <property type="entry name" value="SUBUNIT OF PYRUVATE:FLAVODOXIN OXIDOREDUCTASE"/>
    <property type="match status" value="1"/>
</dbReference>
<feature type="domain" description="Pyruvate/ketoisovalerate oxidoreductase catalytic" evidence="3">
    <location>
        <begin position="741"/>
        <end position="926"/>
    </location>
</feature>
<feature type="region of interest" description="Disordered" evidence="2">
    <location>
        <begin position="1"/>
        <end position="21"/>
    </location>
</feature>
<dbReference type="AlphaFoldDB" id="B2IB42"/>
<keyword evidence="6" id="KW-1185">Reference proteome</keyword>
<dbReference type="SUPFAM" id="SSF52518">
    <property type="entry name" value="Thiamin diphosphate-binding fold (THDP-binding)"/>
    <property type="match status" value="2"/>
</dbReference>
<name>B2IB42_BEII9</name>
<evidence type="ECO:0000259" key="4">
    <source>
        <dbReference type="Pfam" id="PF20169"/>
    </source>
</evidence>
<organism evidence="5 6">
    <name type="scientific">Beijerinckia indica subsp. indica (strain ATCC 9039 / DSM 1715 / NCIMB 8712)</name>
    <dbReference type="NCBI Taxonomy" id="395963"/>
    <lineage>
        <taxon>Bacteria</taxon>
        <taxon>Pseudomonadati</taxon>
        <taxon>Pseudomonadota</taxon>
        <taxon>Alphaproteobacteria</taxon>
        <taxon>Hyphomicrobiales</taxon>
        <taxon>Beijerinckiaceae</taxon>
        <taxon>Beijerinckia</taxon>
    </lineage>
</organism>
<keyword evidence="1" id="KW-0560">Oxidoreductase</keyword>
<sequence>MVKVAVNGETSRGNEPGSRTAWDPYDLTRERLLLGGAQAVVRLLLMQKERDRRAGLKTAGFISGYRGSPLGGLDLQFVQAKKHFDAQDIHFQPGLNEDLAATAVWGAQQAGLSGEGRFDGVFSLWYAKGPGVDRSGDALRHANLAGTASHGGVLALAGDDHTAESSSTAYQSEFAFIDAMIPVLAPANVQEILDYGLLGLAMSRFTGTWVAMKCVKEIVQATSTVNASLDRIQPVLPTDYRLPPGGLGIRAGDIFLAQDERLQTAKQEALRAFLRANRLDRLIFNGGEAPRIGLIASGKTYLDLRQGLVHLGIENEDAAAELGLRLYKVGCSWPLEPQGLRAFANGLDLIIVIEEKRALIEMQARDILYGMADHPFILGKQDRHGNSLFPASGAYEASDIALAIGDFLLDHGRRGPAKELLAHRLETLRQGSRLSARFTDVAQRLPGFCAGCPHNRSTQVPDGMRAYAGIGCHFMALGMDRSTQGFAHMGAEGANWIGEAPFSRRGHIIQNLGDGTYTHSGLLAIRFAVAAGVDITYKILFNDAVAMTGGQRLEGGPTVDRIARQLAAEGVAQIAVVTDEPEKYTPGIAWPAGVTIEPRQELDAVQRRLATLPGVTVLLYDQTCATEKRRRGKRAKAAAPSRRVFINELLCEGCGDCGLVSNCVAIQPKETEFGRKRTIDQSSCNQDFSCLEGFCPALVSVEGVQPKRIADTVADLFPALPQPSLPVIGDRPFGIIVTGIGGTGVVTIGALLGVAAHFEGKICGINDMAGLAQKGGAVFSHVRIAQAEDQIHAIRIGQGEADLVLGCDLVATASRKILTAIVKGKTAVLVNDAEILPGDFARDADYHLPAQACRQALLEAAGDGVTFIEATNLATALFGQSLAANLFLLGHAWQQGLVPLAENSILAAIALNGQAVAMNEAAFLWGRRAAAHPASVAAIIVKAQAKDGGRILPVSTTLDQIVSRRAAFLTAYQDEAYAERYLALVEQAIATERRIMPGCDDFSKAVARNYFKLLAIKDEYEVGRLYSDGSFARQIGQTFEGEPVFTFYLRHPLWRRRVDEKGAEDKGKGTGNQPAKISLGPWMLPVFRLLARLKVVRGTAFDLFGYQRERREERQMLADYESTIADILSRLTPVNHSVAVALAALPEKIRGFGPVRERHRQAAQAEEALLMRQLAASSAATTLAAAE</sequence>
<dbReference type="CDD" id="cd07034">
    <property type="entry name" value="TPP_PYR_PFOR_IOR-alpha_like"/>
    <property type="match status" value="1"/>
</dbReference>
<dbReference type="InterPro" id="IPR029061">
    <property type="entry name" value="THDP-binding"/>
</dbReference>
<evidence type="ECO:0000259" key="3">
    <source>
        <dbReference type="Pfam" id="PF01558"/>
    </source>
</evidence>